<evidence type="ECO:0000313" key="10">
    <source>
        <dbReference type="Proteomes" id="UP000326354"/>
    </source>
</evidence>
<evidence type="ECO:0000256" key="6">
    <source>
        <dbReference type="RuleBase" id="RU000716"/>
    </source>
</evidence>
<keyword evidence="4 6" id="KW-0238">DNA-binding</keyword>
<dbReference type="OrthoDB" id="9803470at2"/>
<keyword evidence="3 6" id="KW-0731">Sigma factor</keyword>
<proteinExistence type="inferred from homology"/>
<dbReference type="InterPro" id="IPR014284">
    <property type="entry name" value="RNA_pol_sigma-70_dom"/>
</dbReference>
<evidence type="ECO:0000313" key="9">
    <source>
        <dbReference type="EMBL" id="BBM85694.1"/>
    </source>
</evidence>
<dbReference type="Pfam" id="PF04542">
    <property type="entry name" value="Sigma70_r2"/>
    <property type="match status" value="1"/>
</dbReference>
<dbReference type="GO" id="GO:0016987">
    <property type="term" value="F:sigma factor activity"/>
    <property type="evidence" value="ECO:0007669"/>
    <property type="project" value="UniProtKB-KW"/>
</dbReference>
<feature type="domain" description="RNA polymerase sigma-70 region 2" evidence="7">
    <location>
        <begin position="14"/>
        <end position="80"/>
    </location>
</feature>
<dbReference type="RefSeq" id="WP_151969784.1">
    <property type="nucleotide sequence ID" value="NZ_AP019860.1"/>
</dbReference>
<dbReference type="Gene3D" id="1.10.1740.10">
    <property type="match status" value="1"/>
</dbReference>
<dbReference type="InterPro" id="IPR014289">
    <property type="entry name" value="RNA_pol_sigma-24-rel"/>
</dbReference>
<dbReference type="SUPFAM" id="SSF88946">
    <property type="entry name" value="Sigma2 domain of RNA polymerase sigma factors"/>
    <property type="match status" value="1"/>
</dbReference>
<dbReference type="EMBL" id="AP019860">
    <property type="protein sequence ID" value="BBM85694.1"/>
    <property type="molecule type" value="Genomic_DNA"/>
</dbReference>
<dbReference type="InterPro" id="IPR013325">
    <property type="entry name" value="RNA_pol_sigma_r2"/>
</dbReference>
<evidence type="ECO:0000259" key="7">
    <source>
        <dbReference type="Pfam" id="PF04542"/>
    </source>
</evidence>
<dbReference type="SUPFAM" id="SSF88659">
    <property type="entry name" value="Sigma3 and sigma4 domains of RNA polymerase sigma factors"/>
    <property type="match status" value="1"/>
</dbReference>
<reference evidence="9 10" key="1">
    <citation type="submission" date="2019-08" db="EMBL/GenBank/DDBJ databases">
        <title>Complete genome sequence of Candidatus Uab amorphum.</title>
        <authorList>
            <person name="Shiratori T."/>
            <person name="Suzuki S."/>
            <person name="Kakizawa Y."/>
            <person name="Ishida K."/>
        </authorList>
    </citation>
    <scope>NUCLEOTIDE SEQUENCE [LARGE SCALE GENOMIC DNA]</scope>
    <source>
        <strain evidence="9 10">SRT547</strain>
    </source>
</reference>
<dbReference type="NCBIfam" id="TIGR02943">
    <property type="entry name" value="Sig70_famx1"/>
    <property type="match status" value="1"/>
</dbReference>
<keyword evidence="5 6" id="KW-0804">Transcription</keyword>
<dbReference type="PANTHER" id="PTHR43133:SF8">
    <property type="entry name" value="RNA POLYMERASE SIGMA FACTOR HI_1459-RELATED"/>
    <property type="match status" value="1"/>
</dbReference>
<evidence type="ECO:0000256" key="5">
    <source>
        <dbReference type="ARBA" id="ARBA00023163"/>
    </source>
</evidence>
<dbReference type="KEGG" id="uam:UABAM_04069"/>
<dbReference type="InterPro" id="IPR013249">
    <property type="entry name" value="RNA_pol_sigma70_r4_t2"/>
</dbReference>
<dbReference type="InterPro" id="IPR013324">
    <property type="entry name" value="RNA_pol_sigma_r3/r4-like"/>
</dbReference>
<dbReference type="PANTHER" id="PTHR43133">
    <property type="entry name" value="RNA POLYMERASE ECF-TYPE SIGMA FACTO"/>
    <property type="match status" value="1"/>
</dbReference>
<comment type="similarity">
    <text evidence="1 6">Belongs to the sigma-70 factor family. ECF subfamily.</text>
</comment>
<evidence type="ECO:0000256" key="1">
    <source>
        <dbReference type="ARBA" id="ARBA00010641"/>
    </source>
</evidence>
<dbReference type="GO" id="GO:0003677">
    <property type="term" value="F:DNA binding"/>
    <property type="evidence" value="ECO:0007669"/>
    <property type="project" value="UniProtKB-KW"/>
</dbReference>
<sequence length="187" mass="22219">MENKNVLSNPADWVELYGDQLLKYTVARVRHREAAEEIVQETFLAGLKAQKNFSGRSSEKTWLFGILKHKIIDHYRKKEKEQQVSTEDPFVEYFDGRGHWKKSLEKWDTNPQKALEQKEFWEVFSRCISNLPVDMEQVFQLKILDKMDSDGICEALQITSANLWVRLHRARFKMRECLEKCWFMKTG</sequence>
<evidence type="ECO:0000256" key="2">
    <source>
        <dbReference type="ARBA" id="ARBA00023015"/>
    </source>
</evidence>
<dbReference type="GO" id="GO:0006352">
    <property type="term" value="P:DNA-templated transcription initiation"/>
    <property type="evidence" value="ECO:0007669"/>
    <property type="project" value="InterPro"/>
</dbReference>
<dbReference type="Pfam" id="PF08281">
    <property type="entry name" value="Sigma70_r4_2"/>
    <property type="match status" value="1"/>
</dbReference>
<organism evidence="9 10">
    <name type="scientific">Uabimicrobium amorphum</name>
    <dbReference type="NCBI Taxonomy" id="2596890"/>
    <lineage>
        <taxon>Bacteria</taxon>
        <taxon>Pseudomonadati</taxon>
        <taxon>Planctomycetota</taxon>
        <taxon>Candidatus Uabimicrobiia</taxon>
        <taxon>Candidatus Uabimicrobiales</taxon>
        <taxon>Candidatus Uabimicrobiaceae</taxon>
        <taxon>Candidatus Uabimicrobium</taxon>
    </lineage>
</organism>
<gene>
    <name evidence="9" type="ORF">UABAM_04069</name>
</gene>
<dbReference type="NCBIfam" id="TIGR02937">
    <property type="entry name" value="sigma70-ECF"/>
    <property type="match status" value="1"/>
</dbReference>
<dbReference type="InterPro" id="IPR036388">
    <property type="entry name" value="WH-like_DNA-bd_sf"/>
</dbReference>
<dbReference type="InterPro" id="IPR007627">
    <property type="entry name" value="RNA_pol_sigma70_r2"/>
</dbReference>
<evidence type="ECO:0000259" key="8">
    <source>
        <dbReference type="Pfam" id="PF08281"/>
    </source>
</evidence>
<keyword evidence="10" id="KW-1185">Reference proteome</keyword>
<dbReference type="Proteomes" id="UP000326354">
    <property type="component" value="Chromosome"/>
</dbReference>
<dbReference type="InterPro" id="IPR000838">
    <property type="entry name" value="RNA_pol_sigma70_ECF_CS"/>
</dbReference>
<evidence type="ECO:0000256" key="3">
    <source>
        <dbReference type="ARBA" id="ARBA00023082"/>
    </source>
</evidence>
<name>A0A5S9IPV0_UABAM</name>
<dbReference type="Gene3D" id="1.10.10.10">
    <property type="entry name" value="Winged helix-like DNA-binding domain superfamily/Winged helix DNA-binding domain"/>
    <property type="match status" value="1"/>
</dbReference>
<accession>A0A5S9IPV0</accession>
<dbReference type="InterPro" id="IPR039425">
    <property type="entry name" value="RNA_pol_sigma-70-like"/>
</dbReference>
<keyword evidence="2 6" id="KW-0805">Transcription regulation</keyword>
<dbReference type="PROSITE" id="PS01063">
    <property type="entry name" value="SIGMA70_ECF"/>
    <property type="match status" value="1"/>
</dbReference>
<protein>
    <recommendedName>
        <fullName evidence="6">RNA polymerase sigma factor</fullName>
    </recommendedName>
</protein>
<feature type="domain" description="RNA polymerase sigma factor 70 region 4 type 2" evidence="8">
    <location>
        <begin position="124"/>
        <end position="171"/>
    </location>
</feature>
<evidence type="ECO:0000256" key="4">
    <source>
        <dbReference type="ARBA" id="ARBA00023125"/>
    </source>
</evidence>
<dbReference type="AlphaFoldDB" id="A0A5S9IPV0"/>